<evidence type="ECO:0000256" key="1">
    <source>
        <dbReference type="SAM" id="Phobius"/>
    </source>
</evidence>
<gene>
    <name evidence="2" type="ORF">N1F79_15255</name>
</gene>
<evidence type="ECO:0000313" key="3">
    <source>
        <dbReference type="Proteomes" id="UP001337305"/>
    </source>
</evidence>
<proteinExistence type="predicted"/>
<evidence type="ECO:0000313" key="2">
    <source>
        <dbReference type="EMBL" id="MEF3834493.1"/>
    </source>
</evidence>
<reference evidence="2 3" key="1">
    <citation type="submission" date="2022-09" db="EMBL/GenBank/DDBJ databases">
        <title>Genome sequencing of Flavivirga sp. MEBiC05379.</title>
        <authorList>
            <person name="Oh H.-M."/>
            <person name="Kwon K.K."/>
            <person name="Park M.J."/>
            <person name="Yang S.-H."/>
        </authorList>
    </citation>
    <scope>NUCLEOTIDE SEQUENCE [LARGE SCALE GENOMIC DNA]</scope>
    <source>
        <strain evidence="2 3">MEBiC05379</strain>
    </source>
</reference>
<dbReference type="Proteomes" id="UP001337305">
    <property type="component" value="Unassembled WGS sequence"/>
</dbReference>
<keyword evidence="1" id="KW-0812">Transmembrane</keyword>
<organism evidence="2 3">
    <name type="scientific">Flavivirga spongiicola</name>
    <dbReference type="NCBI Taxonomy" id="421621"/>
    <lineage>
        <taxon>Bacteria</taxon>
        <taxon>Pseudomonadati</taxon>
        <taxon>Bacteroidota</taxon>
        <taxon>Flavobacteriia</taxon>
        <taxon>Flavobacteriales</taxon>
        <taxon>Flavobacteriaceae</taxon>
        <taxon>Flavivirga</taxon>
    </lineage>
</organism>
<dbReference type="EMBL" id="JAODOP010000004">
    <property type="protein sequence ID" value="MEF3834493.1"/>
    <property type="molecule type" value="Genomic_DNA"/>
</dbReference>
<feature type="transmembrane region" description="Helical" evidence="1">
    <location>
        <begin position="6"/>
        <end position="22"/>
    </location>
</feature>
<accession>A0ABU7XVC0</accession>
<dbReference type="RefSeq" id="WP_303306816.1">
    <property type="nucleotide sequence ID" value="NZ_JAODOP010000004.1"/>
</dbReference>
<keyword evidence="3" id="KW-1185">Reference proteome</keyword>
<dbReference type="Gene3D" id="2.40.128.130">
    <property type="entry name" value="Autotransporter beta-domain"/>
    <property type="match status" value="1"/>
</dbReference>
<dbReference type="InterPro" id="IPR036709">
    <property type="entry name" value="Autotransporte_beta_dom_sf"/>
</dbReference>
<keyword evidence="1" id="KW-1133">Transmembrane helix</keyword>
<protein>
    <recommendedName>
        <fullName evidence="4">DUF3575 domain-containing protein</fullName>
    </recommendedName>
</protein>
<name>A0ABU7XVC0_9FLAO</name>
<comment type="caution">
    <text evidence="2">The sequence shown here is derived from an EMBL/GenBank/DDBJ whole genome shotgun (WGS) entry which is preliminary data.</text>
</comment>
<evidence type="ECO:0008006" key="4">
    <source>
        <dbReference type="Google" id="ProtNLM"/>
    </source>
</evidence>
<keyword evidence="1" id="KW-0472">Membrane</keyword>
<sequence>MKHNTYIYFLTAALILVSYSGFTQDKDISKNHISIDPILPLFGTFQLNYERAFTDDLSFGLSFGYKDSSGLFEVTKINFDRFDSNDLNFSGFKIIPEFRWYFQKSKIGLNGLYTGVYYKYQNASADLGGIYTSINDEISNILIDANLKSSVIGVELGYKWQLKSGFFIDLIFAGPGFSSNQIELTEIEPVPEAFYDDLTEALRDIGIIDFIDPDFEVNGNQKTKITLPAWRYGIKFGYSF</sequence>
<dbReference type="SUPFAM" id="SSF103515">
    <property type="entry name" value="Autotransporter"/>
    <property type="match status" value="1"/>
</dbReference>